<evidence type="ECO:0000256" key="4">
    <source>
        <dbReference type="ARBA" id="ARBA00022807"/>
    </source>
</evidence>
<accession>A0A370TPA5</accession>
<dbReference type="PANTHER" id="PTHR12606">
    <property type="entry name" value="SENTRIN/SUMO-SPECIFIC PROTEASE"/>
    <property type="match status" value="1"/>
</dbReference>
<reference evidence="7 8" key="1">
    <citation type="journal article" date="2018" name="IMA Fungus">
        <title>IMA Genome-F 9: Draft genome sequence of Annulohypoxylon stygium, Aspergillus mulundensis, Berkeleyomyces basicola (syn. Thielaviopsis basicola), Ceratocystis smalleyi, two Cercospora beticola strains, Coleophoma cylindrospora, Fusarium fracticaudum, Phialophora cf. hyalina, and Morchella septimelata.</title>
        <authorList>
            <person name="Wingfield B.D."/>
            <person name="Bills G.F."/>
            <person name="Dong Y."/>
            <person name="Huang W."/>
            <person name="Nel W.J."/>
            <person name="Swalarsk-Parry B.S."/>
            <person name="Vaghefi N."/>
            <person name="Wilken P.M."/>
            <person name="An Z."/>
            <person name="de Beer Z.W."/>
            <person name="De Vos L."/>
            <person name="Chen L."/>
            <person name="Duong T.A."/>
            <person name="Gao Y."/>
            <person name="Hammerbacher A."/>
            <person name="Kikkert J.R."/>
            <person name="Li Y."/>
            <person name="Li H."/>
            <person name="Li K."/>
            <person name="Li Q."/>
            <person name="Liu X."/>
            <person name="Ma X."/>
            <person name="Naidoo K."/>
            <person name="Pethybridge S.J."/>
            <person name="Sun J."/>
            <person name="Steenkamp E.T."/>
            <person name="van der Nest M.A."/>
            <person name="van Wyk S."/>
            <person name="Wingfield M.J."/>
            <person name="Xiong C."/>
            <person name="Yue Q."/>
            <person name="Zhang X."/>
        </authorList>
    </citation>
    <scope>NUCLEOTIDE SEQUENCE [LARGE SCALE GENOMIC DNA]</scope>
    <source>
        <strain evidence="7 8">BP 5553</strain>
    </source>
</reference>
<feature type="region of interest" description="Disordered" evidence="5">
    <location>
        <begin position="138"/>
        <end position="226"/>
    </location>
</feature>
<sequence length="556" mass="62007">MSGRKRKASVQITRNSIPVLEPLSATTPHTSSVLMGIIQSAMAVGWGWCTSWCAGLYSLAPSQAYTSMTQGSTEIIGDTHIQSAMPRNDGATALKRQKTRSPRPASPDSVTNRYQKGGCGTLDIESCENEREATQRVDAFWLPPEPGLLRRKSSTYKQKPSKPTESPKEEQPQKRVSQARDYGASAYPSPSPSSSSRTSEPMRRTVSETAGTLARVAPTPESLSGDDIRKLRASTSVDDLGEQMRKLLGSDEEQEERREVAKLFAPSGIYNERRVRLAKERKIKEREAAIQAAKDRRLKRRSPLRALIRPMNSEWENRVNQAAYMQDPYRVITTSIGGTELRTKDFATLLGNRAWLNDEIINSYIEWIVDAANKDAVAEAMARGEPPSTVPKFIAHNSFFYQNLIKKGPSSTANLMKRKKAPGAALLEVDSVFVPICKGNHWTIGVVRPVAKTIEYFDSMGGDPRPFVNLMRDWLKFQLGNAYDEESWKKPRTACARQNNGYDCGVFVCTNAYCVAMGLDTSCYYETDMLQQRRNIAAVLMNKGFVKDFAWDTGSL</sequence>
<comment type="similarity">
    <text evidence="1">Belongs to the peptidase C48 family.</text>
</comment>
<comment type="caution">
    <text evidence="7">The sequence shown here is derived from an EMBL/GenBank/DDBJ whole genome shotgun (WGS) entry which is preliminary data.</text>
</comment>
<feature type="domain" description="Ubiquitin-like protease family profile" evidence="6">
    <location>
        <begin position="339"/>
        <end position="515"/>
    </location>
</feature>
<keyword evidence="2" id="KW-0645">Protease</keyword>
<evidence type="ECO:0000256" key="3">
    <source>
        <dbReference type="ARBA" id="ARBA00022801"/>
    </source>
</evidence>
<dbReference type="GO" id="GO:0005634">
    <property type="term" value="C:nucleus"/>
    <property type="evidence" value="ECO:0007669"/>
    <property type="project" value="TreeGrafter"/>
</dbReference>
<evidence type="ECO:0000313" key="8">
    <source>
        <dbReference type="Proteomes" id="UP000254866"/>
    </source>
</evidence>
<dbReference type="GO" id="GO:0006508">
    <property type="term" value="P:proteolysis"/>
    <property type="evidence" value="ECO:0007669"/>
    <property type="project" value="UniProtKB-KW"/>
</dbReference>
<dbReference type="STRING" id="2656787.A0A370TPA5"/>
<evidence type="ECO:0000313" key="7">
    <source>
        <dbReference type="EMBL" id="RDL37353.1"/>
    </source>
</evidence>
<protein>
    <recommendedName>
        <fullName evidence="6">Ubiquitin-like protease family profile domain-containing protein</fullName>
    </recommendedName>
</protein>
<dbReference type="Gene3D" id="3.40.395.10">
    <property type="entry name" value="Adenoviral Proteinase, Chain A"/>
    <property type="match status" value="1"/>
</dbReference>
<gene>
    <name evidence="7" type="ORF">BP5553_04786</name>
</gene>
<dbReference type="PROSITE" id="PS50600">
    <property type="entry name" value="ULP_PROTEASE"/>
    <property type="match status" value="1"/>
</dbReference>
<dbReference type="InterPro" id="IPR038765">
    <property type="entry name" value="Papain-like_cys_pep_sf"/>
</dbReference>
<keyword evidence="8" id="KW-1185">Reference proteome</keyword>
<dbReference type="AlphaFoldDB" id="A0A370TPA5"/>
<evidence type="ECO:0000256" key="2">
    <source>
        <dbReference type="ARBA" id="ARBA00022670"/>
    </source>
</evidence>
<keyword evidence="4" id="KW-0788">Thiol protease</keyword>
<dbReference type="GeneID" id="43597635"/>
<dbReference type="Proteomes" id="UP000254866">
    <property type="component" value="Unassembled WGS sequence"/>
</dbReference>
<dbReference type="GO" id="GO:0016929">
    <property type="term" value="F:deSUMOylase activity"/>
    <property type="evidence" value="ECO:0007669"/>
    <property type="project" value="TreeGrafter"/>
</dbReference>
<dbReference type="GO" id="GO:0016926">
    <property type="term" value="P:protein desumoylation"/>
    <property type="evidence" value="ECO:0007669"/>
    <property type="project" value="TreeGrafter"/>
</dbReference>
<feature type="compositionally biased region" description="Polar residues" evidence="5">
    <location>
        <begin position="155"/>
        <end position="164"/>
    </location>
</feature>
<feature type="region of interest" description="Disordered" evidence="5">
    <location>
        <begin position="92"/>
        <end position="119"/>
    </location>
</feature>
<name>A0A370TPA5_9HELO</name>
<evidence type="ECO:0000256" key="1">
    <source>
        <dbReference type="ARBA" id="ARBA00005234"/>
    </source>
</evidence>
<dbReference type="InterPro" id="IPR003653">
    <property type="entry name" value="Peptidase_C48_C"/>
</dbReference>
<evidence type="ECO:0000259" key="6">
    <source>
        <dbReference type="PROSITE" id="PS50600"/>
    </source>
</evidence>
<evidence type="ECO:0000256" key="5">
    <source>
        <dbReference type="SAM" id="MobiDB-lite"/>
    </source>
</evidence>
<dbReference type="PANTHER" id="PTHR12606:SF141">
    <property type="entry name" value="GH15225P-RELATED"/>
    <property type="match status" value="1"/>
</dbReference>
<dbReference type="OrthoDB" id="1939479at2759"/>
<dbReference type="SUPFAM" id="SSF54001">
    <property type="entry name" value="Cysteine proteinases"/>
    <property type="match status" value="1"/>
</dbReference>
<dbReference type="EMBL" id="NPIC01000003">
    <property type="protein sequence ID" value="RDL37353.1"/>
    <property type="molecule type" value="Genomic_DNA"/>
</dbReference>
<organism evidence="7 8">
    <name type="scientific">Venustampulla echinocandica</name>
    <dbReference type="NCBI Taxonomy" id="2656787"/>
    <lineage>
        <taxon>Eukaryota</taxon>
        <taxon>Fungi</taxon>
        <taxon>Dikarya</taxon>
        <taxon>Ascomycota</taxon>
        <taxon>Pezizomycotina</taxon>
        <taxon>Leotiomycetes</taxon>
        <taxon>Helotiales</taxon>
        <taxon>Pleuroascaceae</taxon>
        <taxon>Venustampulla</taxon>
    </lineage>
</organism>
<proteinExistence type="inferred from homology"/>
<keyword evidence="3" id="KW-0378">Hydrolase</keyword>
<dbReference type="RefSeq" id="XP_031870009.1">
    <property type="nucleotide sequence ID" value="XM_032013409.1"/>
</dbReference>
<dbReference type="Pfam" id="PF02902">
    <property type="entry name" value="Peptidase_C48"/>
    <property type="match status" value="1"/>
</dbReference>